<protein>
    <submittedName>
        <fullName evidence="2">Uncharacterized protein</fullName>
    </submittedName>
</protein>
<feature type="transmembrane region" description="Helical" evidence="1">
    <location>
        <begin position="258"/>
        <end position="281"/>
    </location>
</feature>
<evidence type="ECO:0000313" key="3">
    <source>
        <dbReference type="Proteomes" id="UP000244855"/>
    </source>
</evidence>
<feature type="transmembrane region" description="Helical" evidence="1">
    <location>
        <begin position="23"/>
        <end position="42"/>
    </location>
</feature>
<accession>A0A2V1E356</accession>
<gene>
    <name evidence="2" type="ORF">DM02DRAFT_585181</name>
</gene>
<feature type="transmembrane region" description="Helical" evidence="1">
    <location>
        <begin position="131"/>
        <end position="150"/>
    </location>
</feature>
<keyword evidence="1" id="KW-0812">Transmembrane</keyword>
<dbReference type="AlphaFoldDB" id="A0A2V1E356"/>
<proteinExistence type="predicted"/>
<feature type="transmembrane region" description="Helical" evidence="1">
    <location>
        <begin position="287"/>
        <end position="309"/>
    </location>
</feature>
<evidence type="ECO:0000313" key="2">
    <source>
        <dbReference type="EMBL" id="PVI04968.1"/>
    </source>
</evidence>
<keyword evidence="1" id="KW-1133">Transmembrane helix</keyword>
<feature type="transmembrane region" description="Helical" evidence="1">
    <location>
        <begin position="170"/>
        <end position="188"/>
    </location>
</feature>
<reference evidence="2 3" key="1">
    <citation type="journal article" date="2018" name="Sci. Rep.">
        <title>Comparative genomics provides insights into the lifestyle and reveals functional heterogeneity of dark septate endophytic fungi.</title>
        <authorList>
            <person name="Knapp D.G."/>
            <person name="Nemeth J.B."/>
            <person name="Barry K."/>
            <person name="Hainaut M."/>
            <person name="Henrissat B."/>
            <person name="Johnson J."/>
            <person name="Kuo A."/>
            <person name="Lim J.H.P."/>
            <person name="Lipzen A."/>
            <person name="Nolan M."/>
            <person name="Ohm R.A."/>
            <person name="Tamas L."/>
            <person name="Grigoriev I.V."/>
            <person name="Spatafora J.W."/>
            <person name="Nagy L.G."/>
            <person name="Kovacs G.M."/>
        </authorList>
    </citation>
    <scope>NUCLEOTIDE SEQUENCE [LARGE SCALE GENOMIC DNA]</scope>
    <source>
        <strain evidence="2 3">DSE2036</strain>
    </source>
</reference>
<dbReference type="EMBL" id="KZ805317">
    <property type="protein sequence ID" value="PVI04968.1"/>
    <property type="molecule type" value="Genomic_DNA"/>
</dbReference>
<sequence length="439" mass="50083">MSFYEYTVLPIRYNSQCITFPEWVSLFTLCLAPLIAHIASGAPQVSYLSNSRPKWYDHLCHYNPTSIIWRYAVIADRRIRATRWSRDDLTASNAIFWTAKGWDGREDMVFEAAPYKLRCPGLTHVQIMSVAMLKTIIVTMQGVSALYSLVALPTGATTLNFQWNMGVDMIFLPLSILGLLRLCAATWLTEDFMYASHDDKMGEVVPQRSPTIITINNSNTRFTNSHRALDPFPITPLQARARFKSPSSWSSRTFRGTYLLIIGGVWAISLMDFMPGVYLSFTFLTTTSFLAGLFYFIFLTVSIILYTFYFVRDQTTTTIIPCISKKWYKIYTLLIMGFALVLIVVASIETNKDPYGSYVNSPPVMQVKCGYLSEKWVFGSPYSAFFGLASRVESIQNWIGQNYLSLPVERVSNKSLEERYWIYNFTGYCVGGVENIREL</sequence>
<organism evidence="2 3">
    <name type="scientific">Periconia macrospinosa</name>
    <dbReference type="NCBI Taxonomy" id="97972"/>
    <lineage>
        <taxon>Eukaryota</taxon>
        <taxon>Fungi</taxon>
        <taxon>Dikarya</taxon>
        <taxon>Ascomycota</taxon>
        <taxon>Pezizomycotina</taxon>
        <taxon>Dothideomycetes</taxon>
        <taxon>Pleosporomycetidae</taxon>
        <taxon>Pleosporales</taxon>
        <taxon>Massarineae</taxon>
        <taxon>Periconiaceae</taxon>
        <taxon>Periconia</taxon>
    </lineage>
</organism>
<evidence type="ECO:0000256" key="1">
    <source>
        <dbReference type="SAM" id="Phobius"/>
    </source>
</evidence>
<keyword evidence="3" id="KW-1185">Reference proteome</keyword>
<dbReference type="Proteomes" id="UP000244855">
    <property type="component" value="Unassembled WGS sequence"/>
</dbReference>
<keyword evidence="1" id="KW-0472">Membrane</keyword>
<dbReference type="OrthoDB" id="4586224at2759"/>
<feature type="transmembrane region" description="Helical" evidence="1">
    <location>
        <begin position="330"/>
        <end position="348"/>
    </location>
</feature>
<name>A0A2V1E356_9PLEO</name>